<dbReference type="GO" id="GO:0051453">
    <property type="term" value="P:regulation of intracellular pH"/>
    <property type="evidence" value="ECO:0007669"/>
    <property type="project" value="TreeGrafter"/>
</dbReference>
<keyword evidence="8 9" id="KW-0472">Membrane</keyword>
<feature type="domain" description="Bicarbonate transporter-like transmembrane" evidence="11">
    <location>
        <begin position="828"/>
        <end position="1316"/>
    </location>
</feature>
<keyword evidence="6 9" id="KW-1133">Transmembrane helix</keyword>
<feature type="region of interest" description="Disordered" evidence="10">
    <location>
        <begin position="72"/>
        <end position="99"/>
    </location>
</feature>
<comment type="subcellular location">
    <subcellularLocation>
        <location evidence="1">Cell membrane</location>
        <topology evidence="1">Multi-pass membrane protein</topology>
    </subcellularLocation>
    <subcellularLocation>
        <location evidence="9">Membrane</location>
        <topology evidence="9">Multi-pass membrane protein</topology>
    </subcellularLocation>
</comment>
<evidence type="ECO:0000256" key="6">
    <source>
        <dbReference type="ARBA" id="ARBA00022989"/>
    </source>
</evidence>
<feature type="transmembrane region" description="Helical" evidence="9">
    <location>
        <begin position="891"/>
        <end position="922"/>
    </location>
</feature>
<keyword evidence="3 9" id="KW-0813">Transport</keyword>
<dbReference type="InterPro" id="IPR013769">
    <property type="entry name" value="Band3_cytoplasmic_dom"/>
</dbReference>
<evidence type="ECO:0000313" key="13">
    <source>
        <dbReference type="EMBL" id="KAJ8925199.1"/>
    </source>
</evidence>
<feature type="transmembrane region" description="Helical" evidence="9">
    <location>
        <begin position="974"/>
        <end position="996"/>
    </location>
</feature>
<dbReference type="GO" id="GO:0008509">
    <property type="term" value="F:monoatomic anion transmembrane transporter activity"/>
    <property type="evidence" value="ECO:0007669"/>
    <property type="project" value="InterPro"/>
</dbReference>
<evidence type="ECO:0000259" key="11">
    <source>
        <dbReference type="Pfam" id="PF00955"/>
    </source>
</evidence>
<dbReference type="InterPro" id="IPR003020">
    <property type="entry name" value="HCO3_transpt_euk"/>
</dbReference>
<evidence type="ECO:0000256" key="1">
    <source>
        <dbReference type="ARBA" id="ARBA00004651"/>
    </source>
</evidence>
<evidence type="ECO:0000256" key="2">
    <source>
        <dbReference type="ARBA" id="ARBA00010993"/>
    </source>
</evidence>
<keyword evidence="7 9" id="KW-0406">Ion transport</keyword>
<organism evidence="13 14">
    <name type="scientific">Exocentrus adspersus</name>
    <dbReference type="NCBI Taxonomy" id="1586481"/>
    <lineage>
        <taxon>Eukaryota</taxon>
        <taxon>Metazoa</taxon>
        <taxon>Ecdysozoa</taxon>
        <taxon>Arthropoda</taxon>
        <taxon>Hexapoda</taxon>
        <taxon>Insecta</taxon>
        <taxon>Pterygota</taxon>
        <taxon>Neoptera</taxon>
        <taxon>Endopterygota</taxon>
        <taxon>Coleoptera</taxon>
        <taxon>Polyphaga</taxon>
        <taxon>Cucujiformia</taxon>
        <taxon>Chrysomeloidea</taxon>
        <taxon>Cerambycidae</taxon>
        <taxon>Lamiinae</taxon>
        <taxon>Acanthocinini</taxon>
        <taxon>Exocentrus</taxon>
    </lineage>
</organism>
<evidence type="ECO:0000256" key="7">
    <source>
        <dbReference type="ARBA" id="ARBA00023065"/>
    </source>
</evidence>
<gene>
    <name evidence="13" type="ORF">NQ315_001385</name>
</gene>
<protein>
    <recommendedName>
        <fullName evidence="9">Anion exchange protein</fullName>
    </recommendedName>
</protein>
<feature type="transmembrane region" description="Helical" evidence="9">
    <location>
        <begin position="1248"/>
        <end position="1267"/>
    </location>
</feature>
<feature type="transmembrane region" description="Helical" evidence="9">
    <location>
        <begin position="857"/>
        <end position="879"/>
    </location>
</feature>
<dbReference type="Gene3D" id="1.10.287.570">
    <property type="entry name" value="Helical hairpin bin"/>
    <property type="match status" value="1"/>
</dbReference>
<sequence length="1319" mass="149332">MPTEKARAQRSLLQRARQKLLNWIRHLGHQWFGLNLFDVLQNDGSSNGGEAQLDEECAKVFAMDADVTGFDFHDTPVSGQPRFGERDYQRTTSGTNSWPASSHRLLKRLCAGLSDCFVVSRAPQDVPAHAPTVQDRVQVDETPPGRRPPGLQHPQNSITESPTLELPTKLQSSDTGKRSSSSSSFGRFKELVPGPSESLHQDESDSGGNSSGSECVLSDPCNYLTHHDVDDEDDDGEEEEEERKVSFLNVNAESSDKFDVEGLKEKKKREPRDYFENVIYLTDRSSENEPICRFRFGKLWVQRRFLAYRAGFTNTLYISRFFFSHHHHHPHHRGHHAKFRKYSLPDDPHKKRHHGERRISTQPEDQDLPPNDRNQLDSHRSDDPRAFRRHKTSRPSNVSLMHIGKGTELHPSLKKLYDHSPHAIFVQLDELFMLESRDEREWKETARWIKYEEDVEEGVDRWGKPHVASLSFHSLLNLRRCLEEGLVVLDLEERDLPAIAYRISEDLFREDLIREEDKAKIMRVLLLRHRHVNDHHERSFRFTTRNKQSYTSLQSLWLEDGVSCDAAMLAARCSMCSAQSQLYGLHVLPRGPSYPHNLHDTERRKVSFPLDGSVKNGDAGEILLKTDNHTIVDMKEETYSTSNEDVRRVHNDTILKRIPIGAQGSAVLVGEADFLDQPAIAFIRLAEGIFIPSLIEVNIPVRFIFLLLGPKMPNIDYHEVGRSISTLMANQHFHNIAYKADSRKELLSAINDFLDDSIVLPPGDWERQALLPIEEIKAKSEAIKKRKENALKKAQEAQGYVEEKPLLIADGDGGKKPPFDNPLERTKRPWGGLINDVKRRYPHYKSDLIDGLNVQCAAAAVFMYFAAVSGAIAFGGLTGDKTNSYIGICETLLATSIGGIIFAIFSAQPLVIVGTTGALLLFDESLFQLCELSGVEFLTTRVYIGLWLSVIGILVACFEGSVFVKLFTRFTEDIFSSLIVLLYIMESIMKVCYLYSHHPLLPNYCEFETIVYKNVTFLSDSVNATDRNDTELMVPVRDMVKLPQEDAHGNLINQPNTALFCTILTFATFAIAYYLRMFRNSQFLGRSARRALGDFGVPIAIVCMVFVDYMVPQTYTEKLNVPEGLSPSDPEHRGWFIPPGGTHKPMPVWIMFASVVPAMLVYILLFMETHISELIIGKPERKLKKGSGLHLDIVIICLTNVMCGFFGFPWLCVAAVRSIVHASALTVMSRTHAPGEKPHLIEVKEQRLSALVVSIFIGLSVLMAPFLRLVPMSVVVGIFLYMGVASIDGIQFFDRMKLLFMPVKHHPQASYVRKVSDFV</sequence>
<dbReference type="InterPro" id="IPR011531">
    <property type="entry name" value="HCO3_transpt-like_TM_dom"/>
</dbReference>
<feature type="compositionally biased region" description="Acidic residues" evidence="10">
    <location>
        <begin position="230"/>
        <end position="241"/>
    </location>
</feature>
<feature type="transmembrane region" description="Helical" evidence="9">
    <location>
        <begin position="1186"/>
        <end position="1202"/>
    </location>
</feature>
<feature type="transmembrane region" description="Helical" evidence="9">
    <location>
        <begin position="1273"/>
        <end position="1293"/>
    </location>
</feature>
<feature type="transmembrane region" description="Helical" evidence="9">
    <location>
        <begin position="1095"/>
        <end position="1112"/>
    </location>
</feature>
<keyword evidence="5 9" id="KW-0812">Transmembrane</keyword>
<evidence type="ECO:0000256" key="3">
    <source>
        <dbReference type="ARBA" id="ARBA00022448"/>
    </source>
</evidence>
<evidence type="ECO:0000256" key="8">
    <source>
        <dbReference type="ARBA" id="ARBA00023136"/>
    </source>
</evidence>
<comment type="caution">
    <text evidence="13">The sequence shown here is derived from an EMBL/GenBank/DDBJ whole genome shotgun (WGS) entry which is preliminary data.</text>
</comment>
<dbReference type="Pfam" id="PF07565">
    <property type="entry name" value="Band_3_cyto"/>
    <property type="match status" value="1"/>
</dbReference>
<feature type="region of interest" description="Disordered" evidence="10">
    <location>
        <begin position="329"/>
        <end position="398"/>
    </location>
</feature>
<feature type="compositionally biased region" description="Basic and acidic residues" evidence="10">
    <location>
        <begin position="374"/>
        <end position="386"/>
    </location>
</feature>
<dbReference type="GO" id="GO:0015701">
    <property type="term" value="P:bicarbonate transport"/>
    <property type="evidence" value="ECO:0007669"/>
    <property type="project" value="TreeGrafter"/>
</dbReference>
<dbReference type="PANTHER" id="PTHR11453">
    <property type="entry name" value="ANION EXCHANGE PROTEIN"/>
    <property type="match status" value="1"/>
</dbReference>
<dbReference type="Pfam" id="PF00955">
    <property type="entry name" value="HCO3_cotransp"/>
    <property type="match status" value="1"/>
</dbReference>
<evidence type="ECO:0000313" key="14">
    <source>
        <dbReference type="Proteomes" id="UP001159042"/>
    </source>
</evidence>
<feature type="transmembrane region" description="Helical" evidence="9">
    <location>
        <begin position="1057"/>
        <end position="1075"/>
    </location>
</feature>
<reference evidence="13 14" key="1">
    <citation type="journal article" date="2023" name="Insect Mol. Biol.">
        <title>Genome sequencing provides insights into the evolution of gene families encoding plant cell wall-degrading enzymes in longhorned beetles.</title>
        <authorList>
            <person name="Shin N.R."/>
            <person name="Okamura Y."/>
            <person name="Kirsch R."/>
            <person name="Pauchet Y."/>
        </authorList>
    </citation>
    <scope>NUCLEOTIDE SEQUENCE [LARGE SCALE GENOMIC DNA]</scope>
    <source>
        <strain evidence="13">EAD_L_NR</strain>
    </source>
</reference>
<evidence type="ECO:0000256" key="9">
    <source>
        <dbReference type="RuleBase" id="RU362035"/>
    </source>
</evidence>
<dbReference type="GO" id="GO:0005452">
    <property type="term" value="F:solute:inorganic anion antiporter activity"/>
    <property type="evidence" value="ECO:0007669"/>
    <property type="project" value="InterPro"/>
</dbReference>
<evidence type="ECO:0000256" key="4">
    <source>
        <dbReference type="ARBA" id="ARBA00022475"/>
    </source>
</evidence>
<dbReference type="EMBL" id="JANEYG010000002">
    <property type="protein sequence ID" value="KAJ8925199.1"/>
    <property type="molecule type" value="Genomic_DNA"/>
</dbReference>
<keyword evidence="4" id="KW-1003">Cell membrane</keyword>
<accession>A0AAV8WF81</accession>
<dbReference type="NCBIfam" id="TIGR00834">
    <property type="entry name" value="ae"/>
    <property type="match status" value="1"/>
</dbReference>
<name>A0AAV8WF81_9CUCU</name>
<feature type="compositionally biased region" description="Polar residues" evidence="10">
    <location>
        <begin position="153"/>
        <end position="162"/>
    </location>
</feature>
<evidence type="ECO:0000256" key="10">
    <source>
        <dbReference type="SAM" id="MobiDB-lite"/>
    </source>
</evidence>
<comment type="similarity">
    <text evidence="2 9">Belongs to the anion exchanger (TC 2.A.31) family.</text>
</comment>
<evidence type="ECO:0000259" key="12">
    <source>
        <dbReference type="Pfam" id="PF07565"/>
    </source>
</evidence>
<dbReference type="Proteomes" id="UP001159042">
    <property type="component" value="Unassembled WGS sequence"/>
</dbReference>
<proteinExistence type="inferred from homology"/>
<dbReference type="Gene3D" id="3.40.930.10">
    <property type="entry name" value="Mannitol-specific EII, Chain A"/>
    <property type="match status" value="1"/>
</dbReference>
<feature type="region of interest" description="Disordered" evidence="10">
    <location>
        <begin position="128"/>
        <end position="245"/>
    </location>
</feature>
<dbReference type="PRINTS" id="PR01231">
    <property type="entry name" value="HCO3TRNSPORT"/>
</dbReference>
<dbReference type="FunFam" id="1.10.287.570:FF:000001">
    <property type="entry name" value="Anion exchange protein"/>
    <property type="match status" value="1"/>
</dbReference>
<dbReference type="GO" id="GO:0005886">
    <property type="term" value="C:plasma membrane"/>
    <property type="evidence" value="ECO:0007669"/>
    <property type="project" value="UniProtKB-SubCell"/>
</dbReference>
<keyword evidence="14" id="KW-1185">Reference proteome</keyword>
<dbReference type="SUPFAM" id="SSF55804">
    <property type="entry name" value="Phoshotransferase/anion transport protein"/>
    <property type="match status" value="1"/>
</dbReference>
<feature type="transmembrane region" description="Helical" evidence="9">
    <location>
        <begin position="1146"/>
        <end position="1165"/>
    </location>
</feature>
<dbReference type="PANTHER" id="PTHR11453:SF47">
    <property type="entry name" value="ANION EXCHANGE PROTEIN"/>
    <property type="match status" value="1"/>
</dbReference>
<dbReference type="FunFam" id="3.40.930.10:FF:000020">
    <property type="entry name" value="Anion exchange protein"/>
    <property type="match status" value="1"/>
</dbReference>
<feature type="compositionally biased region" description="Basic residues" evidence="10">
    <location>
        <begin position="329"/>
        <end position="341"/>
    </location>
</feature>
<feature type="compositionally biased region" description="Low complexity" evidence="10">
    <location>
        <begin position="172"/>
        <end position="186"/>
    </location>
</feature>
<dbReference type="InterPro" id="IPR016152">
    <property type="entry name" value="PTrfase/Anion_transptr"/>
</dbReference>
<evidence type="ECO:0000256" key="5">
    <source>
        <dbReference type="ARBA" id="ARBA00022692"/>
    </source>
</evidence>
<feature type="domain" description="Band 3 cytoplasmic" evidence="12">
    <location>
        <begin position="422"/>
        <end position="766"/>
    </location>
</feature>
<feature type="compositionally biased region" description="Polar residues" evidence="10">
    <location>
        <begin position="90"/>
        <end position="99"/>
    </location>
</feature>
<feature type="transmembrane region" description="Helical" evidence="9">
    <location>
        <begin position="942"/>
        <end position="967"/>
    </location>
</feature>